<dbReference type="SUPFAM" id="SSF50621">
    <property type="entry name" value="Alanine racemase C-terminal domain-like"/>
    <property type="match status" value="1"/>
</dbReference>
<dbReference type="PRINTS" id="PR01182">
    <property type="entry name" value="ORNDCRBXLASE"/>
</dbReference>
<evidence type="ECO:0000313" key="5">
    <source>
        <dbReference type="Proteomes" id="UP001595851"/>
    </source>
</evidence>
<dbReference type="Proteomes" id="UP001595851">
    <property type="component" value="Unassembled WGS sequence"/>
</dbReference>
<feature type="domain" description="Orn/DAP/Arg decarboxylase 2 N-terminal" evidence="3">
    <location>
        <begin position="26"/>
        <end position="275"/>
    </location>
</feature>
<reference evidence="5" key="1">
    <citation type="journal article" date="2019" name="Int. J. Syst. Evol. Microbiol.">
        <title>The Global Catalogue of Microorganisms (GCM) 10K type strain sequencing project: providing services to taxonomists for standard genome sequencing and annotation.</title>
        <authorList>
            <consortium name="The Broad Institute Genomics Platform"/>
            <consortium name="The Broad Institute Genome Sequencing Center for Infectious Disease"/>
            <person name="Wu L."/>
            <person name="Ma J."/>
        </authorList>
    </citation>
    <scope>NUCLEOTIDE SEQUENCE [LARGE SCALE GENOMIC DNA]</scope>
    <source>
        <strain evidence="5">TBRC 1276</strain>
    </source>
</reference>
<dbReference type="PANTHER" id="PTHR43727">
    <property type="entry name" value="DIAMINOPIMELATE DECARBOXYLASE"/>
    <property type="match status" value="1"/>
</dbReference>
<proteinExistence type="predicted"/>
<evidence type="ECO:0000313" key="4">
    <source>
        <dbReference type="EMBL" id="MFC4015608.1"/>
    </source>
</evidence>
<evidence type="ECO:0000259" key="3">
    <source>
        <dbReference type="Pfam" id="PF02784"/>
    </source>
</evidence>
<dbReference type="InterPro" id="IPR000183">
    <property type="entry name" value="Orn/DAP/Arg_de-COase"/>
</dbReference>
<dbReference type="PRINTS" id="PR01179">
    <property type="entry name" value="ODADCRBXLASE"/>
</dbReference>
<comment type="cofactor">
    <cofactor evidence="1">
        <name>pyridoxal 5'-phosphate</name>
        <dbReference type="ChEBI" id="CHEBI:597326"/>
    </cofactor>
</comment>
<dbReference type="Gene3D" id="2.40.37.10">
    <property type="entry name" value="Lyase, Ornithine Decarboxylase, Chain A, domain 1"/>
    <property type="match status" value="1"/>
</dbReference>
<dbReference type="Gene3D" id="3.20.20.10">
    <property type="entry name" value="Alanine racemase"/>
    <property type="match status" value="1"/>
</dbReference>
<dbReference type="InterPro" id="IPR009006">
    <property type="entry name" value="Ala_racemase/Decarboxylase_C"/>
</dbReference>
<dbReference type="InterPro" id="IPR022644">
    <property type="entry name" value="De-COase2_N"/>
</dbReference>
<dbReference type="PANTHER" id="PTHR43727:SF2">
    <property type="entry name" value="GROUP IV DECARBOXYLASE"/>
    <property type="match status" value="1"/>
</dbReference>
<dbReference type="Pfam" id="PF02784">
    <property type="entry name" value="Orn_Arg_deC_N"/>
    <property type="match status" value="1"/>
</dbReference>
<dbReference type="RefSeq" id="WP_379535421.1">
    <property type="nucleotide sequence ID" value="NZ_JBHSBI010000047.1"/>
</dbReference>
<name>A0ABV8GSA6_9ACTN</name>
<dbReference type="SUPFAM" id="SSF51419">
    <property type="entry name" value="PLP-binding barrel"/>
    <property type="match status" value="1"/>
</dbReference>
<dbReference type="EMBL" id="JBHSBI010000047">
    <property type="protein sequence ID" value="MFC4015608.1"/>
    <property type="molecule type" value="Genomic_DNA"/>
</dbReference>
<keyword evidence="5" id="KW-1185">Reference proteome</keyword>
<dbReference type="InterPro" id="IPR029066">
    <property type="entry name" value="PLP-binding_barrel"/>
</dbReference>
<evidence type="ECO:0000256" key="2">
    <source>
        <dbReference type="ARBA" id="ARBA00022898"/>
    </source>
</evidence>
<evidence type="ECO:0000256" key="1">
    <source>
        <dbReference type="ARBA" id="ARBA00001933"/>
    </source>
</evidence>
<sequence length="406" mass="42157">MIETTMDVDGELARRFGSPLYVYRLDDVEAAVSCLRDELPDGSLLYYSLKANPHPDLVAHLRARGCHAEISSPGELAAARLAGFDGRGCLYTGPAKTSQEITAALDAGVELFSVESATDFARVAQAASDSGVTARCLLRLATSPTGPAGLRLAGAPSQFGMEAAGLLAEPGRFADTDGARVVGLHFFPASNVPDEDGLMSAFTAAIALAASLRESGLRLDQVNLGGGFSAPYARPGERPRHPGLRRRLSAELDARLPGWRTGRPVIAFESGRHLVGGCGRLICTVADVKTRGEHTFVLLDSGVNHLGGLSGIGRMLPGAVPLADGGTSGGLVTFAGPLCTTADVLSRRAPAGPLSPGDFVVFPNVGAYGLTASLVAFLGRAAPAELVLRGTEIVSVSHLTISRTYD</sequence>
<dbReference type="InterPro" id="IPR002433">
    <property type="entry name" value="Orn_de-COase"/>
</dbReference>
<protein>
    <submittedName>
        <fullName evidence="4">Type III PLP-dependent enzyme</fullName>
    </submittedName>
</protein>
<accession>A0ABV8GSA6</accession>
<comment type="caution">
    <text evidence="4">The sequence shown here is derived from an EMBL/GenBank/DDBJ whole genome shotgun (WGS) entry which is preliminary data.</text>
</comment>
<organism evidence="4 5">
    <name type="scientific">Nonomuraea purpurea</name>
    <dbReference type="NCBI Taxonomy" id="1849276"/>
    <lineage>
        <taxon>Bacteria</taxon>
        <taxon>Bacillati</taxon>
        <taxon>Actinomycetota</taxon>
        <taxon>Actinomycetes</taxon>
        <taxon>Streptosporangiales</taxon>
        <taxon>Streptosporangiaceae</taxon>
        <taxon>Nonomuraea</taxon>
    </lineage>
</organism>
<keyword evidence="2" id="KW-0663">Pyridoxal phosphate</keyword>
<gene>
    <name evidence="4" type="ORF">ACFOY2_50945</name>
</gene>